<dbReference type="EMBL" id="CP036298">
    <property type="protein sequence ID" value="QDV23766.1"/>
    <property type="molecule type" value="Genomic_DNA"/>
</dbReference>
<dbReference type="PIRSF" id="PIRSF008502">
    <property type="entry name" value="UCP008502"/>
    <property type="match status" value="1"/>
</dbReference>
<proteinExistence type="predicted"/>
<dbReference type="Gene3D" id="3.30.70.1280">
    <property type="entry name" value="SP0830-like domains"/>
    <property type="match status" value="1"/>
</dbReference>
<dbReference type="InterPro" id="IPR012545">
    <property type="entry name" value="DUF1697"/>
</dbReference>
<dbReference type="OrthoDB" id="9806494at2"/>
<evidence type="ECO:0000313" key="1">
    <source>
        <dbReference type="EMBL" id="QDV23766.1"/>
    </source>
</evidence>
<protein>
    <recommendedName>
        <fullName evidence="3">DUF1697 domain-containing protein</fullName>
    </recommendedName>
</protein>
<dbReference type="PANTHER" id="PTHR36439:SF1">
    <property type="entry name" value="DUF1697 DOMAIN-CONTAINING PROTEIN"/>
    <property type="match status" value="1"/>
</dbReference>
<keyword evidence="2" id="KW-1185">Reference proteome</keyword>
<evidence type="ECO:0008006" key="3">
    <source>
        <dbReference type="Google" id="ProtNLM"/>
    </source>
</evidence>
<dbReference type="RefSeq" id="WP_145076927.1">
    <property type="nucleotide sequence ID" value="NZ_CP036298.1"/>
</dbReference>
<organism evidence="1 2">
    <name type="scientific">Aureliella helgolandensis</name>
    <dbReference type="NCBI Taxonomy" id="2527968"/>
    <lineage>
        <taxon>Bacteria</taxon>
        <taxon>Pseudomonadati</taxon>
        <taxon>Planctomycetota</taxon>
        <taxon>Planctomycetia</taxon>
        <taxon>Pirellulales</taxon>
        <taxon>Pirellulaceae</taxon>
        <taxon>Aureliella</taxon>
    </lineage>
</organism>
<evidence type="ECO:0000313" key="2">
    <source>
        <dbReference type="Proteomes" id="UP000318017"/>
    </source>
</evidence>
<name>A0A518G599_9BACT</name>
<reference evidence="1 2" key="1">
    <citation type="submission" date="2019-02" db="EMBL/GenBank/DDBJ databases">
        <title>Deep-cultivation of Planctomycetes and their phenomic and genomic characterization uncovers novel biology.</title>
        <authorList>
            <person name="Wiegand S."/>
            <person name="Jogler M."/>
            <person name="Boedeker C."/>
            <person name="Pinto D."/>
            <person name="Vollmers J."/>
            <person name="Rivas-Marin E."/>
            <person name="Kohn T."/>
            <person name="Peeters S.H."/>
            <person name="Heuer A."/>
            <person name="Rast P."/>
            <person name="Oberbeckmann S."/>
            <person name="Bunk B."/>
            <person name="Jeske O."/>
            <person name="Meyerdierks A."/>
            <person name="Storesund J.E."/>
            <person name="Kallscheuer N."/>
            <person name="Luecker S."/>
            <person name="Lage O.M."/>
            <person name="Pohl T."/>
            <person name="Merkel B.J."/>
            <person name="Hornburger P."/>
            <person name="Mueller R.-W."/>
            <person name="Bruemmer F."/>
            <person name="Labrenz M."/>
            <person name="Spormann A.M."/>
            <person name="Op den Camp H."/>
            <person name="Overmann J."/>
            <person name="Amann R."/>
            <person name="Jetten M.S.M."/>
            <person name="Mascher T."/>
            <person name="Medema M.H."/>
            <person name="Devos D.P."/>
            <person name="Kaster A.-K."/>
            <person name="Ovreas L."/>
            <person name="Rohde M."/>
            <person name="Galperin M.Y."/>
            <person name="Jogler C."/>
        </authorList>
    </citation>
    <scope>NUCLEOTIDE SEQUENCE [LARGE SCALE GENOMIC DNA]</scope>
    <source>
        <strain evidence="1 2">Q31a</strain>
    </source>
</reference>
<dbReference type="Pfam" id="PF08002">
    <property type="entry name" value="DUF1697"/>
    <property type="match status" value="1"/>
</dbReference>
<gene>
    <name evidence="1" type="ORF">Q31a_20710</name>
</gene>
<dbReference type="SUPFAM" id="SSF160379">
    <property type="entry name" value="SP0830-like"/>
    <property type="match status" value="1"/>
</dbReference>
<accession>A0A518G599</accession>
<sequence length="179" mass="19943">MRTSIALLRGINMLGRNQLPMQELVEALETLKVKNISTYIQSGNAVFQSSRPLGVTFGERLAKLIEVRRGFKPYVLVADASIIEAAIAENPFVVAEESAKTLHVYFLSAPATRPDLAKMALIQQPSEQFHLTDRFLYLHTPEGFGKSKLAARIERLLGVPATARNWRTTHKLAELIRGC</sequence>
<dbReference type="PANTHER" id="PTHR36439">
    <property type="entry name" value="BLL4334 PROTEIN"/>
    <property type="match status" value="1"/>
</dbReference>
<dbReference type="KEGG" id="ahel:Q31a_20710"/>
<dbReference type="Proteomes" id="UP000318017">
    <property type="component" value="Chromosome"/>
</dbReference>
<dbReference type="AlphaFoldDB" id="A0A518G599"/>